<organism evidence="12 13">
    <name type="scientific">Roseivirga thermotolerans</name>
    <dbReference type="NCBI Taxonomy" id="1758176"/>
    <lineage>
        <taxon>Bacteria</taxon>
        <taxon>Pseudomonadati</taxon>
        <taxon>Bacteroidota</taxon>
        <taxon>Cytophagia</taxon>
        <taxon>Cytophagales</taxon>
        <taxon>Roseivirgaceae</taxon>
        <taxon>Roseivirga</taxon>
    </lineage>
</organism>
<keyword evidence="13" id="KW-1185">Reference proteome</keyword>
<proteinExistence type="inferred from homology"/>
<comment type="subcellular location">
    <subcellularLocation>
        <location evidence="1 11">Cell membrane</location>
        <topology evidence="1 11">Multi-pass membrane protein</topology>
    </subcellularLocation>
</comment>
<evidence type="ECO:0000256" key="1">
    <source>
        <dbReference type="ARBA" id="ARBA00004651"/>
    </source>
</evidence>
<gene>
    <name evidence="11 12" type="primary">crcB</name>
    <name evidence="11" type="synonym">fluC</name>
    <name evidence="12" type="ORF">GCM10011340_33600</name>
</gene>
<evidence type="ECO:0000256" key="4">
    <source>
        <dbReference type="ARBA" id="ARBA00022692"/>
    </source>
</evidence>
<keyword evidence="3" id="KW-0997">Cell inner membrane</keyword>
<evidence type="ECO:0000313" key="12">
    <source>
        <dbReference type="EMBL" id="GHE74377.1"/>
    </source>
</evidence>
<evidence type="ECO:0000256" key="11">
    <source>
        <dbReference type="HAMAP-Rule" id="MF_00454"/>
    </source>
</evidence>
<keyword evidence="5 11" id="KW-1133">Transmembrane helix</keyword>
<feature type="transmembrane region" description="Helical" evidence="11">
    <location>
        <begin position="33"/>
        <end position="56"/>
    </location>
</feature>
<evidence type="ECO:0000256" key="2">
    <source>
        <dbReference type="ARBA" id="ARBA00022475"/>
    </source>
</evidence>
<dbReference type="EMBL" id="BNAG01000005">
    <property type="protein sequence ID" value="GHE74377.1"/>
    <property type="molecule type" value="Genomic_DNA"/>
</dbReference>
<evidence type="ECO:0000256" key="8">
    <source>
        <dbReference type="ARBA" id="ARBA00023303"/>
    </source>
</evidence>
<evidence type="ECO:0000256" key="3">
    <source>
        <dbReference type="ARBA" id="ARBA00022519"/>
    </source>
</evidence>
<keyword evidence="4 11" id="KW-0812">Transmembrane</keyword>
<evidence type="ECO:0000256" key="6">
    <source>
        <dbReference type="ARBA" id="ARBA00023065"/>
    </source>
</evidence>
<evidence type="ECO:0000313" key="13">
    <source>
        <dbReference type="Proteomes" id="UP000658258"/>
    </source>
</evidence>
<feature type="transmembrane region" description="Helical" evidence="11">
    <location>
        <begin position="100"/>
        <end position="119"/>
    </location>
</feature>
<comment type="function">
    <text evidence="11">Fluoride-specific ion channel. Important for reducing fluoride concentration in the cell, thus reducing its toxicity.</text>
</comment>
<dbReference type="RefSeq" id="WP_189631469.1">
    <property type="nucleotide sequence ID" value="NZ_BNAG01000005.1"/>
</dbReference>
<protein>
    <recommendedName>
        <fullName evidence="11">Fluoride-specific ion channel FluC</fullName>
    </recommendedName>
</protein>
<comment type="caution">
    <text evidence="12">The sequence shown here is derived from an EMBL/GenBank/DDBJ whole genome shotgun (WGS) entry which is preliminary data.</text>
</comment>
<dbReference type="NCBIfam" id="TIGR00494">
    <property type="entry name" value="crcB"/>
    <property type="match status" value="1"/>
</dbReference>
<keyword evidence="2 11" id="KW-1003">Cell membrane</keyword>
<feature type="transmembrane region" description="Helical" evidence="11">
    <location>
        <begin position="68"/>
        <end position="88"/>
    </location>
</feature>
<feature type="binding site" evidence="11">
    <location>
        <position position="76"/>
    </location>
    <ligand>
        <name>Na(+)</name>
        <dbReference type="ChEBI" id="CHEBI:29101"/>
        <note>structural</note>
    </ligand>
</feature>
<dbReference type="Proteomes" id="UP000658258">
    <property type="component" value="Unassembled WGS sequence"/>
</dbReference>
<accession>A0ABQ3IB56</accession>
<dbReference type="PANTHER" id="PTHR28259">
    <property type="entry name" value="FLUORIDE EXPORT PROTEIN 1-RELATED"/>
    <property type="match status" value="1"/>
</dbReference>
<reference evidence="13" key="1">
    <citation type="journal article" date="2019" name="Int. J. Syst. Evol. Microbiol.">
        <title>The Global Catalogue of Microorganisms (GCM) 10K type strain sequencing project: providing services to taxonomists for standard genome sequencing and annotation.</title>
        <authorList>
            <consortium name="The Broad Institute Genomics Platform"/>
            <consortium name="The Broad Institute Genome Sequencing Center for Infectious Disease"/>
            <person name="Wu L."/>
            <person name="Ma J."/>
        </authorList>
    </citation>
    <scope>NUCLEOTIDE SEQUENCE [LARGE SCALE GENOMIC DNA]</scope>
    <source>
        <strain evidence="13">CGMCC 1.15111</strain>
    </source>
</reference>
<evidence type="ECO:0000256" key="10">
    <source>
        <dbReference type="ARBA" id="ARBA00035585"/>
    </source>
</evidence>
<comment type="catalytic activity">
    <reaction evidence="10">
        <text>fluoride(in) = fluoride(out)</text>
        <dbReference type="Rhea" id="RHEA:76159"/>
        <dbReference type="ChEBI" id="CHEBI:17051"/>
    </reaction>
    <physiologicalReaction direction="left-to-right" evidence="10">
        <dbReference type="Rhea" id="RHEA:76160"/>
    </physiologicalReaction>
</comment>
<keyword evidence="11" id="KW-0479">Metal-binding</keyword>
<sequence length="125" mass="13486">MIKNLLLVALGGGVGSALRYFIQEGLHKQLEGFAPYGTFVVNIVGSFLIGLFMGWAQSEKYLSEDTNLLLISGFCGGFTTFSTFAMQSNELMLGEKPLQAILYVGLSVVVGMTLAYLGYKLGKIS</sequence>
<dbReference type="Pfam" id="PF02537">
    <property type="entry name" value="CRCB"/>
    <property type="match status" value="1"/>
</dbReference>
<dbReference type="PANTHER" id="PTHR28259:SF1">
    <property type="entry name" value="FLUORIDE EXPORT PROTEIN 1-RELATED"/>
    <property type="match status" value="1"/>
</dbReference>
<evidence type="ECO:0000256" key="9">
    <source>
        <dbReference type="ARBA" id="ARBA00035120"/>
    </source>
</evidence>
<keyword evidence="11" id="KW-0915">Sodium</keyword>
<keyword evidence="7 11" id="KW-0472">Membrane</keyword>
<comment type="activity regulation">
    <text evidence="11">Na(+) is not transported, but it plays an essential structural role and its presence is essential for fluoride channel function.</text>
</comment>
<evidence type="ECO:0000256" key="5">
    <source>
        <dbReference type="ARBA" id="ARBA00022989"/>
    </source>
</evidence>
<name>A0ABQ3IB56_9BACT</name>
<keyword evidence="8 11" id="KW-0407">Ion channel</keyword>
<feature type="binding site" evidence="11">
    <location>
        <position position="79"/>
    </location>
    <ligand>
        <name>Na(+)</name>
        <dbReference type="ChEBI" id="CHEBI:29101"/>
        <note>structural</note>
    </ligand>
</feature>
<keyword evidence="6 11" id="KW-0406">Ion transport</keyword>
<comment type="similarity">
    <text evidence="9 11">Belongs to the fluoride channel Fluc/FEX (TC 1.A.43) family.</text>
</comment>
<keyword evidence="11" id="KW-0813">Transport</keyword>
<dbReference type="InterPro" id="IPR003691">
    <property type="entry name" value="FluC"/>
</dbReference>
<evidence type="ECO:0000256" key="7">
    <source>
        <dbReference type="ARBA" id="ARBA00023136"/>
    </source>
</evidence>
<dbReference type="HAMAP" id="MF_00454">
    <property type="entry name" value="FluC"/>
    <property type="match status" value="1"/>
</dbReference>